<sequence length="240" mass="28476">MISVITCTNRNTFRNNIIENYTRQKWKDKELIIILNNDSLNIKEWEAHFEYENHVTIKQMKESYTLGECLNSGIQLAQHDYIAKMDDDDYYSREYLNGSYEALMKSKAKVVGKTSIYMYFEEDQSLQLFNPYKFAPMKIQHSESMYNPKVLMGGTLLFEKKVNDIVPFQSSSLGEDAKFCEDCIDKKITIYSGKKDHYVYIRRLQNEHTWNIQNEQLRRFCSLITRTDDFQTYLSTQTNE</sequence>
<feature type="domain" description="Glycosyltransferase 2-like" evidence="1">
    <location>
        <begin position="4"/>
        <end position="124"/>
    </location>
</feature>
<dbReference type="EMBL" id="JAKIJS010000001">
    <property type="protein sequence ID" value="MCF6136883.1"/>
    <property type="molecule type" value="Genomic_DNA"/>
</dbReference>
<name>A0ABS9GZG7_9BACL</name>
<dbReference type="Gene3D" id="3.90.550.10">
    <property type="entry name" value="Spore Coat Polysaccharide Biosynthesis Protein SpsA, Chain A"/>
    <property type="match status" value="1"/>
</dbReference>
<evidence type="ECO:0000259" key="1">
    <source>
        <dbReference type="Pfam" id="PF00535"/>
    </source>
</evidence>
<gene>
    <name evidence="2" type="ORF">L2716_04010</name>
</gene>
<dbReference type="InterPro" id="IPR029044">
    <property type="entry name" value="Nucleotide-diphossugar_trans"/>
</dbReference>
<proteinExistence type="predicted"/>
<dbReference type="Proteomes" id="UP001649381">
    <property type="component" value="Unassembled WGS sequence"/>
</dbReference>
<keyword evidence="3" id="KW-1185">Reference proteome</keyword>
<organism evidence="2 3">
    <name type="scientific">Pseudalkalibacillus berkeleyi</name>
    <dbReference type="NCBI Taxonomy" id="1069813"/>
    <lineage>
        <taxon>Bacteria</taxon>
        <taxon>Bacillati</taxon>
        <taxon>Bacillota</taxon>
        <taxon>Bacilli</taxon>
        <taxon>Bacillales</taxon>
        <taxon>Fictibacillaceae</taxon>
        <taxon>Pseudalkalibacillus</taxon>
    </lineage>
</organism>
<dbReference type="SUPFAM" id="SSF53448">
    <property type="entry name" value="Nucleotide-diphospho-sugar transferases"/>
    <property type="match status" value="1"/>
</dbReference>
<protein>
    <submittedName>
        <fullName evidence="2">Glycosyltransferase family 2 protein</fullName>
    </submittedName>
</protein>
<dbReference type="InterPro" id="IPR001173">
    <property type="entry name" value="Glyco_trans_2-like"/>
</dbReference>
<dbReference type="Pfam" id="PF00535">
    <property type="entry name" value="Glycos_transf_2"/>
    <property type="match status" value="1"/>
</dbReference>
<dbReference type="CDD" id="cd00761">
    <property type="entry name" value="Glyco_tranf_GTA_type"/>
    <property type="match status" value="1"/>
</dbReference>
<evidence type="ECO:0000313" key="2">
    <source>
        <dbReference type="EMBL" id="MCF6136883.1"/>
    </source>
</evidence>
<dbReference type="RefSeq" id="WP_236332009.1">
    <property type="nucleotide sequence ID" value="NZ_JAKIJS010000001.1"/>
</dbReference>
<accession>A0ABS9GZG7</accession>
<reference evidence="2 3" key="1">
    <citation type="submission" date="2022-01" db="EMBL/GenBank/DDBJ databases">
        <title>Alkalihalobacillus sp. EGI L200015, a novel bacterium isolated from a salt lake sediment.</title>
        <authorList>
            <person name="Gao L."/>
            <person name="Fang B.-Z."/>
            <person name="Li W.-J."/>
        </authorList>
    </citation>
    <scope>NUCLEOTIDE SEQUENCE [LARGE SCALE GENOMIC DNA]</scope>
    <source>
        <strain evidence="2 3">KCTC 12718</strain>
    </source>
</reference>
<evidence type="ECO:0000313" key="3">
    <source>
        <dbReference type="Proteomes" id="UP001649381"/>
    </source>
</evidence>
<comment type="caution">
    <text evidence="2">The sequence shown here is derived from an EMBL/GenBank/DDBJ whole genome shotgun (WGS) entry which is preliminary data.</text>
</comment>